<evidence type="ECO:0000256" key="5">
    <source>
        <dbReference type="ARBA" id="ARBA00023157"/>
    </source>
</evidence>
<dbReference type="InterPro" id="IPR005533">
    <property type="entry name" value="AMOP_dom"/>
</dbReference>
<dbReference type="PROSITE" id="PS51220">
    <property type="entry name" value="NIDO"/>
    <property type="match status" value="1"/>
</dbReference>
<dbReference type="GO" id="GO:0016020">
    <property type="term" value="C:membrane"/>
    <property type="evidence" value="ECO:0007669"/>
    <property type="project" value="UniProtKB-SubCell"/>
</dbReference>
<accession>A0A914BCN4</accession>
<feature type="domain" description="VWFD" evidence="12">
    <location>
        <begin position="647"/>
        <end position="853"/>
    </location>
</feature>
<evidence type="ECO:0000259" key="11">
    <source>
        <dbReference type="PROSITE" id="PS51220"/>
    </source>
</evidence>
<dbReference type="InterPro" id="IPR003886">
    <property type="entry name" value="NIDO_dom"/>
</dbReference>
<dbReference type="OMA" id="ICEMVNT"/>
<dbReference type="AlphaFoldDB" id="A0A914BCN4"/>
<feature type="transmembrane region" description="Helical" evidence="7">
    <location>
        <begin position="1061"/>
        <end position="1087"/>
    </location>
</feature>
<dbReference type="PROSITE" id="PS51233">
    <property type="entry name" value="VWFD"/>
    <property type="match status" value="1"/>
</dbReference>
<keyword evidence="2 7" id="KW-0812">Transmembrane</keyword>
<dbReference type="InterPro" id="IPR035976">
    <property type="entry name" value="Sushi/SCR/CCP_sf"/>
</dbReference>
<dbReference type="SMART" id="SM00032">
    <property type="entry name" value="CCP"/>
    <property type="match status" value="2"/>
</dbReference>
<dbReference type="GO" id="GO:0007160">
    <property type="term" value="P:cell-matrix adhesion"/>
    <property type="evidence" value="ECO:0007669"/>
    <property type="project" value="InterPro"/>
</dbReference>
<dbReference type="Pfam" id="PF00094">
    <property type="entry name" value="VWD"/>
    <property type="match status" value="1"/>
</dbReference>
<evidence type="ECO:0000256" key="1">
    <source>
        <dbReference type="ARBA" id="ARBA00004370"/>
    </source>
</evidence>
<feature type="domain" description="Sushi" evidence="10">
    <location>
        <begin position="992"/>
        <end position="1049"/>
    </location>
</feature>
<feature type="disulfide bond" evidence="6">
    <location>
        <begin position="1020"/>
        <end position="1047"/>
    </location>
</feature>
<keyword evidence="8" id="KW-0732">Signal</keyword>
<organism evidence="13 14">
    <name type="scientific">Patiria miniata</name>
    <name type="common">Bat star</name>
    <name type="synonym">Asterina miniata</name>
    <dbReference type="NCBI Taxonomy" id="46514"/>
    <lineage>
        <taxon>Eukaryota</taxon>
        <taxon>Metazoa</taxon>
        <taxon>Echinodermata</taxon>
        <taxon>Eleutherozoa</taxon>
        <taxon>Asterozoa</taxon>
        <taxon>Asteroidea</taxon>
        <taxon>Valvatacea</taxon>
        <taxon>Valvatida</taxon>
        <taxon>Asterinidae</taxon>
        <taxon>Patiria</taxon>
    </lineage>
</organism>
<dbReference type="PANTHER" id="PTHR13802:SF59">
    <property type="entry name" value="SUSHI DOMAIN-CONTAINING PROTEIN 2"/>
    <property type="match status" value="1"/>
</dbReference>
<dbReference type="InterPro" id="IPR056619">
    <property type="entry name" value="C8-3_MUC4"/>
</dbReference>
<evidence type="ECO:0000256" key="6">
    <source>
        <dbReference type="PROSITE-ProRule" id="PRU00302"/>
    </source>
</evidence>
<dbReference type="SUPFAM" id="SSF81296">
    <property type="entry name" value="E set domains"/>
    <property type="match status" value="1"/>
</dbReference>
<dbReference type="Gene3D" id="2.60.40.10">
    <property type="entry name" value="Immunoglobulins"/>
    <property type="match status" value="1"/>
</dbReference>
<dbReference type="Pfam" id="PF01833">
    <property type="entry name" value="TIG"/>
    <property type="match status" value="1"/>
</dbReference>
<dbReference type="GeneID" id="119741927"/>
<dbReference type="SMART" id="SM00216">
    <property type="entry name" value="VWD"/>
    <property type="match status" value="1"/>
</dbReference>
<name>A0A914BCN4_PATMI</name>
<evidence type="ECO:0000313" key="14">
    <source>
        <dbReference type="Proteomes" id="UP000887568"/>
    </source>
</evidence>
<dbReference type="InterPro" id="IPR000436">
    <property type="entry name" value="Sushi_SCR_CCP_dom"/>
</dbReference>
<evidence type="ECO:0000256" key="8">
    <source>
        <dbReference type="SAM" id="SignalP"/>
    </source>
</evidence>
<evidence type="ECO:0008006" key="15">
    <source>
        <dbReference type="Google" id="ProtNLM"/>
    </source>
</evidence>
<dbReference type="CDD" id="cd00033">
    <property type="entry name" value="CCP"/>
    <property type="match status" value="2"/>
</dbReference>
<feature type="domain" description="NIDO" evidence="11">
    <location>
        <begin position="105"/>
        <end position="265"/>
    </location>
</feature>
<dbReference type="PANTHER" id="PTHR13802">
    <property type="entry name" value="MUCIN 4-RELATED"/>
    <property type="match status" value="1"/>
</dbReference>
<dbReference type="OrthoDB" id="6236007at2759"/>
<evidence type="ECO:0000256" key="3">
    <source>
        <dbReference type="ARBA" id="ARBA00022989"/>
    </source>
</evidence>
<dbReference type="RefSeq" id="XP_038073809.1">
    <property type="nucleotide sequence ID" value="XM_038217881.1"/>
</dbReference>
<comment type="caution">
    <text evidence="6">Lacks conserved residue(s) required for the propagation of feature annotation.</text>
</comment>
<dbReference type="PROSITE" id="PS50923">
    <property type="entry name" value="SUSHI"/>
    <property type="match status" value="2"/>
</dbReference>
<comment type="subcellular location">
    <subcellularLocation>
        <location evidence="1">Membrane</location>
    </subcellularLocation>
</comment>
<dbReference type="InterPro" id="IPR013783">
    <property type="entry name" value="Ig-like_fold"/>
</dbReference>
<dbReference type="InterPro" id="IPR002909">
    <property type="entry name" value="IPT_dom"/>
</dbReference>
<reference evidence="13" key="1">
    <citation type="submission" date="2022-11" db="UniProtKB">
        <authorList>
            <consortium name="EnsemblMetazoa"/>
        </authorList>
    </citation>
    <scope>IDENTIFICATION</scope>
</reference>
<protein>
    <recommendedName>
        <fullName evidence="15">Sushi domain-containing protein 2-like</fullName>
    </recommendedName>
</protein>
<keyword evidence="6" id="KW-0768">Sushi</keyword>
<dbReference type="InterPro" id="IPR001846">
    <property type="entry name" value="VWF_type-D"/>
</dbReference>
<dbReference type="InterPro" id="IPR014756">
    <property type="entry name" value="Ig_E-set"/>
</dbReference>
<sequence>MDTATSSRKHSKRFGVIFFLLCFLSSTGGNELLFPFGAGEGDSFLPPNDDGSSGEIPITIPFPFFDHNHDSLFVNTNGVISFLIQVSQYTPSPFPLDGDRRVVAAFWGDVNIWFGGNVSYRELHRTPSNEELFGQADGIIRQAFIDQSKFSSSWMFIVTWDEVPFFGAGGEALQITNTFQALLVTNGRHSFAVYNYEDIRWTTGTASGGNSSNGLGGIPAQVGFNAGDGFTFYAVPESRTDAIVDIDQDSNVGTIGRFLFRIDSSDIVDSGCNSEGSLAVFPVSGSMLGGDIVHISGPCLDESSTIVCRFADAEVPGQLVSNTTARCVSPLVFEVGRLPLKMSANGGESFNFTGIFTYLSPEDVTPSVKRLDATDWLNKEELTITWDTELLQDYAANVSISVHGYEEDIATGEVKMPFVYSLYGINEEQTVPYSAGRFSFIRPRAPSGAQYTVGAIRVSQYIQGQDEAERTQPGMWSDIHNLHWLYPVPSPSGWCDRWLAEATLDLDFLEVTEPCPCTLTQALVDAGRFSEHPLCNSPGSCEMSKPGAVYCVRADTASDLGGGQECCYGNDDNILDVARSAGGGFAHRRHHGGVAPYKFAGRVPYLSHWFWDILPMEHCCIFSEWFCQEYKIYIRPSQTCEDYEPPQPAIGTGDPHLFTLDGIEYTFNGVGEYTLLETCGGLLELQARMAVLQPGGKATVITALAALHRNESDQIHVEVSERRGIDVWFRQGNDSDWTMMEFEETQIRRVELEGVTVFYREANNSGVMTKNIHVNFKCGVSLVVSTASGLLNVFTALQQELKGRTRGLYGNWNGEQNDDFERPDGTVLTANATMEEIHYEFGQKWQIKPENSLLRYPRGKVPSDYADETFAPLFWSPSDAANDSVLEVCGDDTRCAFDFIVTGNEDIARATKGAVDSYKTAIESAALVICGALAVPPNGKKEVSRASVGGVANFTCNDGYILQGEDELVCQENGTWSGDVPICVQVVTMNPVICDAVMEPANGQMEVSSTNVGGVARFTCNDGYTLQGDSELVCQENGQWSGKVPTCTAYKQPSDPALKTWQLALIIAGSCLVLVAILAVIGILAFVKKSSKVDVVTDIHLEPSKPDNSQPSAMAVPSV</sequence>
<proteinExistence type="predicted"/>
<dbReference type="Pfam" id="PF23263">
    <property type="entry name" value="C8-3_MUC4"/>
    <property type="match status" value="1"/>
</dbReference>
<feature type="domain" description="AMOP" evidence="9">
    <location>
        <begin position="487"/>
        <end position="634"/>
    </location>
</feature>
<dbReference type="Pfam" id="PF03782">
    <property type="entry name" value="AMOP"/>
    <property type="match status" value="1"/>
</dbReference>
<feature type="domain" description="Sushi" evidence="10">
    <location>
        <begin position="928"/>
        <end position="985"/>
    </location>
</feature>
<dbReference type="InterPro" id="IPR051495">
    <property type="entry name" value="Epithelial_Barrier/Signaling"/>
</dbReference>
<keyword evidence="5 6" id="KW-1015">Disulfide bond</keyword>
<dbReference type="PROSITE" id="PS50856">
    <property type="entry name" value="AMOP"/>
    <property type="match status" value="1"/>
</dbReference>
<feature type="disulfide bond" evidence="6">
    <location>
        <begin position="956"/>
        <end position="983"/>
    </location>
</feature>
<evidence type="ECO:0000259" key="10">
    <source>
        <dbReference type="PROSITE" id="PS50923"/>
    </source>
</evidence>
<feature type="signal peptide" evidence="8">
    <location>
        <begin position="1"/>
        <end position="29"/>
    </location>
</feature>
<dbReference type="SMART" id="SM00723">
    <property type="entry name" value="AMOP"/>
    <property type="match status" value="1"/>
</dbReference>
<evidence type="ECO:0000259" key="12">
    <source>
        <dbReference type="PROSITE" id="PS51233"/>
    </source>
</evidence>
<keyword evidence="14" id="KW-1185">Reference proteome</keyword>
<dbReference type="Proteomes" id="UP000887568">
    <property type="component" value="Unplaced"/>
</dbReference>
<evidence type="ECO:0000313" key="13">
    <source>
        <dbReference type="EnsemblMetazoa" id="XP_038073809.1"/>
    </source>
</evidence>
<dbReference type="EnsemblMetazoa" id="XM_038217881.1">
    <property type="protein sequence ID" value="XP_038073809.1"/>
    <property type="gene ID" value="LOC119741927"/>
</dbReference>
<dbReference type="SMART" id="SM00539">
    <property type="entry name" value="NIDO"/>
    <property type="match status" value="1"/>
</dbReference>
<dbReference type="Gene3D" id="2.10.70.10">
    <property type="entry name" value="Complement Module, domain 1"/>
    <property type="match status" value="2"/>
</dbReference>
<keyword evidence="4 7" id="KW-0472">Membrane</keyword>
<dbReference type="Pfam" id="PF00084">
    <property type="entry name" value="Sushi"/>
    <property type="match status" value="2"/>
</dbReference>
<evidence type="ECO:0000259" key="9">
    <source>
        <dbReference type="PROSITE" id="PS50856"/>
    </source>
</evidence>
<feature type="chain" id="PRO_5037194716" description="Sushi domain-containing protein 2-like" evidence="8">
    <location>
        <begin position="30"/>
        <end position="1119"/>
    </location>
</feature>
<evidence type="ECO:0000256" key="4">
    <source>
        <dbReference type="ARBA" id="ARBA00023136"/>
    </source>
</evidence>
<keyword evidence="3 7" id="KW-1133">Transmembrane helix</keyword>
<dbReference type="SUPFAM" id="SSF57535">
    <property type="entry name" value="Complement control module/SCR domain"/>
    <property type="match status" value="2"/>
</dbReference>
<evidence type="ECO:0000256" key="2">
    <source>
        <dbReference type="ARBA" id="ARBA00022692"/>
    </source>
</evidence>
<evidence type="ECO:0000256" key="7">
    <source>
        <dbReference type="SAM" id="Phobius"/>
    </source>
</evidence>
<dbReference type="Pfam" id="PF06119">
    <property type="entry name" value="NIDO"/>
    <property type="match status" value="1"/>
</dbReference>